<protein>
    <submittedName>
        <fullName evidence="7">Uncharacterized protein</fullName>
    </submittedName>
</protein>
<dbReference type="PANTHER" id="PTHR16932">
    <property type="entry name" value="INTERFERON ALPHA-INDUCIBLE PROTEIN 27"/>
    <property type="match status" value="1"/>
</dbReference>
<proteinExistence type="inferred from homology"/>
<comment type="caution">
    <text evidence="7">The sequence shown here is derived from an EMBL/GenBank/DDBJ whole genome shotgun (WGS) entry which is preliminary data.</text>
</comment>
<evidence type="ECO:0000256" key="1">
    <source>
        <dbReference type="ARBA" id="ARBA00004141"/>
    </source>
</evidence>
<evidence type="ECO:0000313" key="8">
    <source>
        <dbReference type="Proteomes" id="UP001492380"/>
    </source>
</evidence>
<evidence type="ECO:0000256" key="5">
    <source>
        <dbReference type="ARBA" id="ARBA00023136"/>
    </source>
</evidence>
<evidence type="ECO:0000256" key="2">
    <source>
        <dbReference type="ARBA" id="ARBA00007262"/>
    </source>
</evidence>
<evidence type="ECO:0000256" key="6">
    <source>
        <dbReference type="SAM" id="Phobius"/>
    </source>
</evidence>
<evidence type="ECO:0000256" key="3">
    <source>
        <dbReference type="ARBA" id="ARBA00022692"/>
    </source>
</evidence>
<comment type="similarity">
    <text evidence="2">Belongs to the IFI6/IFI27 family.</text>
</comment>
<feature type="transmembrane region" description="Helical" evidence="6">
    <location>
        <begin position="149"/>
        <end position="172"/>
    </location>
</feature>
<dbReference type="InterPro" id="IPR038213">
    <property type="entry name" value="IFI6/IFI27-like_sf"/>
</dbReference>
<comment type="subcellular location">
    <subcellularLocation>
        <location evidence="1">Membrane</location>
        <topology evidence="1">Multi-pass membrane protein</topology>
    </subcellularLocation>
</comment>
<organism evidence="7 8">
    <name type="scientific">Phyllosticta capitalensis</name>
    <dbReference type="NCBI Taxonomy" id="121624"/>
    <lineage>
        <taxon>Eukaryota</taxon>
        <taxon>Fungi</taxon>
        <taxon>Dikarya</taxon>
        <taxon>Ascomycota</taxon>
        <taxon>Pezizomycotina</taxon>
        <taxon>Dothideomycetes</taxon>
        <taxon>Dothideomycetes incertae sedis</taxon>
        <taxon>Botryosphaeriales</taxon>
        <taxon>Phyllostictaceae</taxon>
        <taxon>Phyllosticta</taxon>
    </lineage>
</organism>
<keyword evidence="8" id="KW-1185">Reference proteome</keyword>
<evidence type="ECO:0000313" key="7">
    <source>
        <dbReference type="EMBL" id="KAK8226035.1"/>
    </source>
</evidence>
<name>A0ABR1YCY3_9PEZI</name>
<dbReference type="Proteomes" id="UP001492380">
    <property type="component" value="Unassembled WGS sequence"/>
</dbReference>
<keyword evidence="3 6" id="KW-0812">Transmembrane</keyword>
<feature type="transmembrane region" description="Helical" evidence="6">
    <location>
        <begin position="115"/>
        <end position="137"/>
    </location>
</feature>
<dbReference type="PANTHER" id="PTHR16932:SF18">
    <property type="entry name" value="INTERFERON, ALPHA-INDUCIBLE PROTEIN 27-LIKE 2"/>
    <property type="match status" value="1"/>
</dbReference>
<evidence type="ECO:0000256" key="4">
    <source>
        <dbReference type="ARBA" id="ARBA00022989"/>
    </source>
</evidence>
<accession>A0ABR1YCY3</accession>
<dbReference type="Pfam" id="PF06140">
    <property type="entry name" value="Ifi-6-16"/>
    <property type="match status" value="1"/>
</dbReference>
<sequence>MGFFNHIASKIKRAITAIESGEALRAISTVCKRAITKVKRAVFKTKKFLRTLDWEQLLRNIWDRFKDLLQALWCWIKEHPYLFAFIVVCILVVIIVPAVVPAALGAAGFGAAGPIAGSAAASFQATTGAIVAGSMFATLQSAAMGGYGVAIVAGTQIVAGVAAALALVWAYFDGRQGSREGHKQVKQD</sequence>
<gene>
    <name evidence="7" type="ORF">HDK90DRAFT_514472</name>
</gene>
<dbReference type="InterPro" id="IPR009311">
    <property type="entry name" value="IFI6/IFI27-like"/>
</dbReference>
<feature type="transmembrane region" description="Helical" evidence="6">
    <location>
        <begin position="81"/>
        <end position="109"/>
    </location>
</feature>
<dbReference type="Gene3D" id="6.10.110.10">
    <property type="match status" value="1"/>
</dbReference>
<keyword evidence="5 6" id="KW-0472">Membrane</keyword>
<keyword evidence="4 6" id="KW-1133">Transmembrane helix</keyword>
<dbReference type="EMBL" id="JBBWRZ010000011">
    <property type="protein sequence ID" value="KAK8226035.1"/>
    <property type="molecule type" value="Genomic_DNA"/>
</dbReference>
<reference evidence="7 8" key="1">
    <citation type="submission" date="2024-04" db="EMBL/GenBank/DDBJ databases">
        <title>Phyllosticta paracitricarpa is synonymous to the EU quarantine fungus P. citricarpa based on phylogenomic analyses.</title>
        <authorList>
            <consortium name="Lawrence Berkeley National Laboratory"/>
            <person name="Van Ingen-Buijs V.A."/>
            <person name="Van Westerhoven A.C."/>
            <person name="Haridas S."/>
            <person name="Skiadas P."/>
            <person name="Martin F."/>
            <person name="Groenewald J.Z."/>
            <person name="Crous P.W."/>
            <person name="Seidl M.F."/>
        </authorList>
    </citation>
    <scope>NUCLEOTIDE SEQUENCE [LARGE SCALE GENOMIC DNA]</scope>
    <source>
        <strain evidence="7 8">CBS 123374</strain>
    </source>
</reference>